<feature type="non-terminal residue" evidence="1">
    <location>
        <position position="1"/>
    </location>
</feature>
<reference evidence="2" key="1">
    <citation type="submission" date="2022-10" db="EMBL/GenBank/DDBJ databases">
        <title>Genome assembly of Pristionchus species.</title>
        <authorList>
            <person name="Yoshida K."/>
            <person name="Sommer R.J."/>
        </authorList>
    </citation>
    <scope>NUCLEOTIDE SEQUENCE [LARGE SCALE GENOMIC DNA]</scope>
    <source>
        <strain evidence="2">RS5460</strain>
    </source>
</reference>
<protein>
    <submittedName>
        <fullName evidence="1">Uncharacterized protein</fullName>
    </submittedName>
</protein>
<proteinExistence type="predicted"/>
<name>A0AAN5DFC0_9BILA</name>
<evidence type="ECO:0000313" key="1">
    <source>
        <dbReference type="EMBL" id="GMR61072.1"/>
    </source>
</evidence>
<accession>A0AAN5DFC0</accession>
<evidence type="ECO:0000313" key="2">
    <source>
        <dbReference type="Proteomes" id="UP001328107"/>
    </source>
</evidence>
<dbReference type="EMBL" id="BTRK01000006">
    <property type="protein sequence ID" value="GMR61072.1"/>
    <property type="molecule type" value="Genomic_DNA"/>
</dbReference>
<gene>
    <name evidence="1" type="ORF">PMAYCL1PPCAC_31267</name>
</gene>
<organism evidence="1 2">
    <name type="scientific">Pristionchus mayeri</name>
    <dbReference type="NCBI Taxonomy" id="1317129"/>
    <lineage>
        <taxon>Eukaryota</taxon>
        <taxon>Metazoa</taxon>
        <taxon>Ecdysozoa</taxon>
        <taxon>Nematoda</taxon>
        <taxon>Chromadorea</taxon>
        <taxon>Rhabditida</taxon>
        <taxon>Rhabditina</taxon>
        <taxon>Diplogasteromorpha</taxon>
        <taxon>Diplogasteroidea</taxon>
        <taxon>Neodiplogasteridae</taxon>
        <taxon>Pristionchus</taxon>
    </lineage>
</organism>
<dbReference type="Proteomes" id="UP001328107">
    <property type="component" value="Unassembled WGS sequence"/>
</dbReference>
<feature type="non-terminal residue" evidence="1">
    <location>
        <position position="105"/>
    </location>
</feature>
<dbReference type="AlphaFoldDB" id="A0AAN5DFC0"/>
<sequence length="105" mass="11316">SPMVFLISIALRTFSTVPANTANQLTHAGLIHHLLMRLVSIRSISCPLALCLSSFTFFLSLSVPPISDHLSEGRIYVTPASRFSSALLTPSADTLVLLVPLLLIT</sequence>
<comment type="caution">
    <text evidence="1">The sequence shown here is derived from an EMBL/GenBank/DDBJ whole genome shotgun (WGS) entry which is preliminary data.</text>
</comment>
<keyword evidence="2" id="KW-1185">Reference proteome</keyword>